<accession>A0A645GLG1</accession>
<dbReference type="EMBL" id="VSSQ01077504">
    <property type="protein sequence ID" value="MPN27555.1"/>
    <property type="molecule type" value="Genomic_DNA"/>
</dbReference>
<organism evidence="1">
    <name type="scientific">bioreactor metagenome</name>
    <dbReference type="NCBI Taxonomy" id="1076179"/>
    <lineage>
        <taxon>unclassified sequences</taxon>
        <taxon>metagenomes</taxon>
        <taxon>ecological metagenomes</taxon>
    </lineage>
</organism>
<reference evidence="1" key="1">
    <citation type="submission" date="2019-08" db="EMBL/GenBank/DDBJ databases">
        <authorList>
            <person name="Kucharzyk K."/>
            <person name="Murdoch R.W."/>
            <person name="Higgins S."/>
            <person name="Loffler F."/>
        </authorList>
    </citation>
    <scope>NUCLEOTIDE SEQUENCE</scope>
</reference>
<evidence type="ECO:0000313" key="1">
    <source>
        <dbReference type="EMBL" id="MPN27555.1"/>
    </source>
</evidence>
<proteinExistence type="predicted"/>
<gene>
    <name evidence="1" type="ORF">SDC9_174989</name>
</gene>
<protein>
    <submittedName>
        <fullName evidence="1">Uncharacterized protein</fullName>
    </submittedName>
</protein>
<comment type="caution">
    <text evidence="1">The sequence shown here is derived from an EMBL/GenBank/DDBJ whole genome shotgun (WGS) entry which is preliminary data.</text>
</comment>
<name>A0A645GLG1_9ZZZZ</name>
<sequence length="31" mass="3339">MIVALLLIVVKGKAHTLVADGMVIRFSARSE</sequence>
<dbReference type="AlphaFoldDB" id="A0A645GLG1"/>